<dbReference type="HOGENOM" id="CLU_3232845_0_0_6"/>
<organism evidence="1 2">
    <name type="scientific">Escherichia coli (strain SMS-3-5 / SECEC)</name>
    <dbReference type="NCBI Taxonomy" id="439855"/>
    <lineage>
        <taxon>Bacteria</taxon>
        <taxon>Pseudomonadati</taxon>
        <taxon>Pseudomonadota</taxon>
        <taxon>Gammaproteobacteria</taxon>
        <taxon>Enterobacterales</taxon>
        <taxon>Enterobacteriaceae</taxon>
        <taxon>Escherichia</taxon>
    </lineage>
</organism>
<name>B1LK11_ECOSM</name>
<evidence type="ECO:0000313" key="2">
    <source>
        <dbReference type="Proteomes" id="UP000007011"/>
    </source>
</evidence>
<evidence type="ECO:0000313" key="1">
    <source>
        <dbReference type="EMBL" id="ACB19953.1"/>
    </source>
</evidence>
<accession>B1LK11</accession>
<dbReference type="Proteomes" id="UP000007011">
    <property type="component" value="Chromosome"/>
</dbReference>
<dbReference type="EMBL" id="CP000970">
    <property type="protein sequence ID" value="ACB19953.1"/>
    <property type="molecule type" value="Genomic_DNA"/>
</dbReference>
<sequence length="43" mass="4585">MTALSLWNITPPGLPRVSYAISSAFMVSLLSGENDMAQPTGFL</sequence>
<protein>
    <submittedName>
        <fullName evidence="1">Uncharacterized protein</fullName>
    </submittedName>
</protein>
<dbReference type="AlphaFoldDB" id="B1LK11"/>
<dbReference type="KEGG" id="ecm:EcSMS35_2270"/>
<reference evidence="1 2" key="1">
    <citation type="journal article" date="2008" name="J. Bacteriol.">
        <title>Insights into the environmental resistance gene pool from the genome sequence of the multidrug-resistant environmental isolate Escherichia coli SMS-3-5.</title>
        <authorList>
            <person name="Fricke W.F."/>
            <person name="Wright M.S."/>
            <person name="Lindell A.H."/>
            <person name="Harkins D.M."/>
            <person name="Baker-Austin C."/>
            <person name="Ravel J."/>
            <person name="Stepanauskas R."/>
        </authorList>
    </citation>
    <scope>NUCLEOTIDE SEQUENCE [LARGE SCALE GENOMIC DNA]</scope>
    <source>
        <strain evidence="2">SMS-3-5 / SECEC</strain>
    </source>
</reference>
<gene>
    <name evidence="1" type="ordered locus">EcSMS35_2270</name>
</gene>
<proteinExistence type="predicted"/>